<protein>
    <submittedName>
        <fullName evidence="2">Uncharacterized protein</fullName>
    </submittedName>
</protein>
<dbReference type="RefSeq" id="WP_133574932.1">
    <property type="nucleotide sequence ID" value="NZ_SNYC01000003.1"/>
</dbReference>
<dbReference type="EMBL" id="SNYC01000003">
    <property type="protein sequence ID" value="TDQ11897.1"/>
    <property type="molecule type" value="Genomic_DNA"/>
</dbReference>
<sequence>MKINEYIDSGILEAYLFGNVTEEESAEFLRFKEEYPEVKTAFKELEHTMELFARGMGKIPPPGLLTQIEANIKEVVLYDSAPLIIKVPHKEPEVIKANPGEFIQNKETVPFDIEPPLIPIGKSIFYYIAFLGTIFLIIALIIFFIHLKDQQDLEQIKTEMRMKR</sequence>
<reference evidence="2 3" key="1">
    <citation type="submission" date="2019-03" db="EMBL/GenBank/DDBJ databases">
        <title>Genomic Encyclopedia of Archaeal and Bacterial Type Strains, Phase II (KMG-II): from individual species to whole genera.</title>
        <authorList>
            <person name="Goeker M."/>
        </authorList>
    </citation>
    <scope>NUCLEOTIDE SEQUENCE [LARGE SCALE GENOMIC DNA]</scope>
    <source>
        <strain evidence="2 3">DSM 19035</strain>
    </source>
</reference>
<accession>A0A4R6T0J2</accession>
<dbReference type="Proteomes" id="UP000295620">
    <property type="component" value="Unassembled WGS sequence"/>
</dbReference>
<keyword evidence="1" id="KW-0472">Membrane</keyword>
<proteinExistence type="predicted"/>
<dbReference type="OrthoDB" id="952577at2"/>
<keyword evidence="1" id="KW-1133">Transmembrane helix</keyword>
<name>A0A4R6T0J2_9SPHI</name>
<feature type="transmembrane region" description="Helical" evidence="1">
    <location>
        <begin position="124"/>
        <end position="147"/>
    </location>
</feature>
<keyword evidence="1" id="KW-0812">Transmembrane</keyword>
<evidence type="ECO:0000313" key="2">
    <source>
        <dbReference type="EMBL" id="TDQ11897.1"/>
    </source>
</evidence>
<evidence type="ECO:0000313" key="3">
    <source>
        <dbReference type="Proteomes" id="UP000295620"/>
    </source>
</evidence>
<organism evidence="2 3">
    <name type="scientific">Pedobacter metabolipauper</name>
    <dbReference type="NCBI Taxonomy" id="425513"/>
    <lineage>
        <taxon>Bacteria</taxon>
        <taxon>Pseudomonadati</taxon>
        <taxon>Bacteroidota</taxon>
        <taxon>Sphingobacteriia</taxon>
        <taxon>Sphingobacteriales</taxon>
        <taxon>Sphingobacteriaceae</taxon>
        <taxon>Pedobacter</taxon>
    </lineage>
</organism>
<gene>
    <name evidence="2" type="ORF">ATK78_1027</name>
</gene>
<comment type="caution">
    <text evidence="2">The sequence shown here is derived from an EMBL/GenBank/DDBJ whole genome shotgun (WGS) entry which is preliminary data.</text>
</comment>
<dbReference type="AlphaFoldDB" id="A0A4R6T0J2"/>
<keyword evidence="3" id="KW-1185">Reference proteome</keyword>
<evidence type="ECO:0000256" key="1">
    <source>
        <dbReference type="SAM" id="Phobius"/>
    </source>
</evidence>